<feature type="region of interest" description="Disordered" evidence="6">
    <location>
        <begin position="329"/>
        <end position="359"/>
    </location>
</feature>
<sequence>MSVECAYAGCKNRRKERDNVLTFFKFPVRKPNILFQWLQNSGNTDLLGVDESILIHKRLCENHFSKDDVYPSGERKLLRRNVVPIPWEDMSWTNEMILEFLDLYQNEPVIWDANTPGHKNRNDVYDAWKRIELNMDEKFSVTELKKKRESLMASFRTCLNKVKQSAGTGNEYKPQWFAYDKLASFLFKKNPEQTRNIEEILLDEGYSNFEIEDESDTISVKAEYVHFEDDLRSEVAQPVAQPSPLENEFMPQSSSRKRPRLSKPDGIKSETNNIQSIKPQYATNSVHDHSKVKKMCALYGELIAAKLELMDERSRDICMNKIDNVMFKTKMRSSRKSSNKKRSSDSQSSNSSLSPSISD</sequence>
<protein>
    <submittedName>
        <fullName evidence="10">Uncharacterized protein LOC115883689</fullName>
    </submittedName>
</protein>
<dbReference type="PROSITE" id="PS51029">
    <property type="entry name" value="MADF"/>
    <property type="match status" value="1"/>
</dbReference>
<evidence type="ECO:0000259" key="7">
    <source>
        <dbReference type="PROSITE" id="PS50950"/>
    </source>
</evidence>
<keyword evidence="4 5" id="KW-0238">DNA-binding</keyword>
<accession>A0A6J2Y2K7</accession>
<dbReference type="GO" id="GO:0003677">
    <property type="term" value="F:DNA binding"/>
    <property type="evidence" value="ECO:0007669"/>
    <property type="project" value="UniProtKB-UniRule"/>
</dbReference>
<keyword evidence="1" id="KW-0479">Metal-binding</keyword>
<dbReference type="Pfam" id="PF05485">
    <property type="entry name" value="THAP"/>
    <property type="match status" value="1"/>
</dbReference>
<dbReference type="OrthoDB" id="6784437at2759"/>
<dbReference type="GeneID" id="115883689"/>
<evidence type="ECO:0000259" key="8">
    <source>
        <dbReference type="PROSITE" id="PS51029"/>
    </source>
</evidence>
<dbReference type="Proteomes" id="UP000504635">
    <property type="component" value="Unplaced"/>
</dbReference>
<dbReference type="Pfam" id="PF10545">
    <property type="entry name" value="MADF_DNA_bdg"/>
    <property type="match status" value="1"/>
</dbReference>
<keyword evidence="2 5" id="KW-0863">Zinc-finger</keyword>
<dbReference type="SMART" id="SM00980">
    <property type="entry name" value="THAP"/>
    <property type="match status" value="1"/>
</dbReference>
<evidence type="ECO:0000313" key="10">
    <source>
        <dbReference type="RefSeq" id="XP_030757942.1"/>
    </source>
</evidence>
<dbReference type="InParanoid" id="A0A6J2Y2K7"/>
<dbReference type="GO" id="GO:0008270">
    <property type="term" value="F:zinc ion binding"/>
    <property type="evidence" value="ECO:0007669"/>
    <property type="project" value="UniProtKB-KW"/>
</dbReference>
<keyword evidence="3" id="KW-0862">Zinc</keyword>
<dbReference type="PROSITE" id="PS50950">
    <property type="entry name" value="ZF_THAP"/>
    <property type="match status" value="1"/>
</dbReference>
<evidence type="ECO:0000256" key="6">
    <source>
        <dbReference type="SAM" id="MobiDB-lite"/>
    </source>
</evidence>
<dbReference type="PANTHER" id="PTHR21505:SF8">
    <property type="entry name" value="DPT-YFP REPRESSOR BY OVEREXPRESSION, ISOFORM D-RELATED"/>
    <property type="match status" value="1"/>
</dbReference>
<feature type="compositionally biased region" description="Polar residues" evidence="6">
    <location>
        <begin position="269"/>
        <end position="285"/>
    </location>
</feature>
<proteinExistence type="predicted"/>
<dbReference type="InterPro" id="IPR006612">
    <property type="entry name" value="THAP_Znf"/>
</dbReference>
<evidence type="ECO:0000256" key="1">
    <source>
        <dbReference type="ARBA" id="ARBA00022723"/>
    </source>
</evidence>
<feature type="compositionally biased region" description="Low complexity" evidence="6">
    <location>
        <begin position="345"/>
        <end position="359"/>
    </location>
</feature>
<gene>
    <name evidence="10" type="primary">LOC115883689</name>
</gene>
<feature type="domain" description="THAP-type" evidence="7">
    <location>
        <begin position="1"/>
        <end position="87"/>
    </location>
</feature>
<reference evidence="10" key="1">
    <citation type="submission" date="2025-08" db="UniProtKB">
        <authorList>
            <consortium name="RefSeq"/>
        </authorList>
    </citation>
    <scope>IDENTIFICATION</scope>
    <source>
        <tissue evidence="10">Gonads</tissue>
    </source>
</reference>
<dbReference type="AlphaFoldDB" id="A0A6J2Y2K7"/>
<organism evidence="9 10">
    <name type="scientific">Sitophilus oryzae</name>
    <name type="common">Rice weevil</name>
    <name type="synonym">Curculio oryzae</name>
    <dbReference type="NCBI Taxonomy" id="7048"/>
    <lineage>
        <taxon>Eukaryota</taxon>
        <taxon>Metazoa</taxon>
        <taxon>Ecdysozoa</taxon>
        <taxon>Arthropoda</taxon>
        <taxon>Hexapoda</taxon>
        <taxon>Insecta</taxon>
        <taxon>Pterygota</taxon>
        <taxon>Neoptera</taxon>
        <taxon>Endopterygota</taxon>
        <taxon>Coleoptera</taxon>
        <taxon>Polyphaga</taxon>
        <taxon>Cucujiformia</taxon>
        <taxon>Curculionidae</taxon>
        <taxon>Dryophthorinae</taxon>
        <taxon>Sitophilus</taxon>
    </lineage>
</organism>
<feature type="region of interest" description="Disordered" evidence="6">
    <location>
        <begin position="235"/>
        <end position="286"/>
    </location>
</feature>
<dbReference type="SMART" id="SM00595">
    <property type="entry name" value="MADF"/>
    <property type="match status" value="1"/>
</dbReference>
<feature type="domain" description="MADF" evidence="8">
    <location>
        <begin position="99"/>
        <end position="191"/>
    </location>
</feature>
<dbReference type="KEGG" id="soy:115883689"/>
<dbReference type="SUPFAM" id="SSF57716">
    <property type="entry name" value="Glucocorticoid receptor-like (DNA-binding domain)"/>
    <property type="match status" value="1"/>
</dbReference>
<keyword evidence="9" id="KW-1185">Reference proteome</keyword>
<evidence type="ECO:0000256" key="5">
    <source>
        <dbReference type="PROSITE-ProRule" id="PRU00309"/>
    </source>
</evidence>
<evidence type="ECO:0000256" key="4">
    <source>
        <dbReference type="ARBA" id="ARBA00023125"/>
    </source>
</evidence>
<evidence type="ECO:0000313" key="9">
    <source>
        <dbReference type="Proteomes" id="UP000504635"/>
    </source>
</evidence>
<evidence type="ECO:0000256" key="2">
    <source>
        <dbReference type="ARBA" id="ARBA00022771"/>
    </source>
</evidence>
<feature type="compositionally biased region" description="Basic residues" evidence="6">
    <location>
        <begin position="329"/>
        <end position="341"/>
    </location>
</feature>
<evidence type="ECO:0000256" key="3">
    <source>
        <dbReference type="ARBA" id="ARBA00022833"/>
    </source>
</evidence>
<name>A0A6J2Y2K7_SITOR</name>
<dbReference type="RefSeq" id="XP_030757942.1">
    <property type="nucleotide sequence ID" value="XM_030902082.1"/>
</dbReference>
<dbReference type="PANTHER" id="PTHR21505">
    <property type="entry name" value="MADF DOMAIN-CONTAINING PROTEIN-RELATED"/>
    <property type="match status" value="1"/>
</dbReference>
<dbReference type="InterPro" id="IPR006578">
    <property type="entry name" value="MADF-dom"/>
</dbReference>